<comment type="subcellular location">
    <subcellularLocation>
        <location evidence="1">Membrane</location>
    </subcellularLocation>
</comment>
<gene>
    <name evidence="7" type="primary">LOC108623046</name>
</gene>
<evidence type="ECO:0000259" key="5">
    <source>
        <dbReference type="SMART" id="SM00244"/>
    </source>
</evidence>
<keyword evidence="4" id="KW-0812">Transmembrane</keyword>
<dbReference type="GeneID" id="108623046"/>
<accession>A0AAJ7W938</accession>
<evidence type="ECO:0000256" key="4">
    <source>
        <dbReference type="SAM" id="Phobius"/>
    </source>
</evidence>
<dbReference type="InterPro" id="IPR036013">
    <property type="entry name" value="Band_7/SPFH_dom_sf"/>
</dbReference>
<keyword evidence="4" id="KW-1133">Transmembrane helix</keyword>
<keyword evidence="3 4" id="KW-0472">Membrane</keyword>
<dbReference type="Pfam" id="PF01145">
    <property type="entry name" value="Band_7"/>
    <property type="match status" value="1"/>
</dbReference>
<reference evidence="7" key="1">
    <citation type="submission" date="2025-08" db="UniProtKB">
        <authorList>
            <consortium name="RefSeq"/>
        </authorList>
    </citation>
    <scope>IDENTIFICATION</scope>
    <source>
        <tissue evidence="7">Whole body</tissue>
    </source>
</reference>
<evidence type="ECO:0000256" key="1">
    <source>
        <dbReference type="ARBA" id="ARBA00004370"/>
    </source>
</evidence>
<dbReference type="InterPro" id="IPR018080">
    <property type="entry name" value="Band_7/stomatin-like_CS"/>
</dbReference>
<dbReference type="AlphaFoldDB" id="A0AAJ7W938"/>
<feature type="domain" description="Band 7" evidence="5">
    <location>
        <begin position="64"/>
        <end position="222"/>
    </location>
</feature>
<dbReference type="Gene3D" id="6.10.250.2090">
    <property type="match status" value="1"/>
</dbReference>
<dbReference type="Proteomes" id="UP000694925">
    <property type="component" value="Unplaced"/>
</dbReference>
<dbReference type="GO" id="GO:0005886">
    <property type="term" value="C:plasma membrane"/>
    <property type="evidence" value="ECO:0007669"/>
    <property type="project" value="InterPro"/>
</dbReference>
<protein>
    <submittedName>
        <fullName evidence="7">Band 7 protein AGAP004871-like isoform X1</fullName>
    </submittedName>
</protein>
<dbReference type="InterPro" id="IPR043202">
    <property type="entry name" value="Band-7_stomatin-like"/>
</dbReference>
<dbReference type="InterPro" id="IPR001972">
    <property type="entry name" value="Stomatin_HflK_fam"/>
</dbReference>
<organism evidence="6 7">
    <name type="scientific">Ceratina calcarata</name>
    <dbReference type="NCBI Taxonomy" id="156304"/>
    <lineage>
        <taxon>Eukaryota</taxon>
        <taxon>Metazoa</taxon>
        <taxon>Ecdysozoa</taxon>
        <taxon>Arthropoda</taxon>
        <taxon>Hexapoda</taxon>
        <taxon>Insecta</taxon>
        <taxon>Pterygota</taxon>
        <taxon>Neoptera</taxon>
        <taxon>Endopterygota</taxon>
        <taxon>Hymenoptera</taxon>
        <taxon>Apocrita</taxon>
        <taxon>Aculeata</taxon>
        <taxon>Apoidea</taxon>
        <taxon>Anthophila</taxon>
        <taxon>Apidae</taxon>
        <taxon>Ceratina</taxon>
        <taxon>Zadontomerus</taxon>
    </lineage>
</organism>
<dbReference type="PRINTS" id="PR00721">
    <property type="entry name" value="STOMATIN"/>
</dbReference>
<dbReference type="PROSITE" id="PS01270">
    <property type="entry name" value="BAND_7"/>
    <property type="match status" value="1"/>
</dbReference>
<dbReference type="SUPFAM" id="SSF117892">
    <property type="entry name" value="Band 7/SPFH domain"/>
    <property type="match status" value="1"/>
</dbReference>
<keyword evidence="6" id="KW-1185">Reference proteome</keyword>
<dbReference type="PANTHER" id="PTHR10264">
    <property type="entry name" value="BAND 7 PROTEIN-RELATED"/>
    <property type="match status" value="1"/>
</dbReference>
<dbReference type="InterPro" id="IPR001107">
    <property type="entry name" value="Band_7"/>
</dbReference>
<proteinExistence type="inferred from homology"/>
<evidence type="ECO:0000313" key="6">
    <source>
        <dbReference type="Proteomes" id="UP000694925"/>
    </source>
</evidence>
<name>A0AAJ7W938_9HYME</name>
<feature type="transmembrane region" description="Helical" evidence="4">
    <location>
        <begin position="44"/>
        <end position="69"/>
    </location>
</feature>
<dbReference type="PANTHER" id="PTHR10264:SF19">
    <property type="entry name" value="AT06885P-RELATED"/>
    <property type="match status" value="1"/>
</dbReference>
<comment type="similarity">
    <text evidence="2">Belongs to the band 7/mec-2 family.</text>
</comment>
<evidence type="ECO:0000256" key="2">
    <source>
        <dbReference type="ARBA" id="ARBA00008164"/>
    </source>
</evidence>
<dbReference type="RefSeq" id="XP_026667744.1">
    <property type="nucleotide sequence ID" value="XM_026811943.1"/>
</dbReference>
<sequence length="328" mass="36083">MVRYGCAKTDSGGVECFVEFKEATLPGMVVDGNKVGAMTRFVEMVATVGSFLLVLVTLPFSLCFTFKVVQEYERAVVFRMGRLKGDAYGPGTFFLMPCVDNCVRVDLRTVSFDVPPQEVLTKDSVTVSVDAVVYYRIKEPLNAVVKIANYSHSTRLLAASTLRTVLGTRNLAEVLSERENISHTMQTSLDEATDPWGVKVERVEIKDVRLPVQLQRAMATEAEATREARAKVIAAEGEMLASRALKEASDVISMSPAALQLRYLQTLSSISAEKNSTIIFPLPIELLIPFLGTSACHETLRPSTEQLPAKHLKIQPKILNIETPGTPK</sequence>
<dbReference type="Gene3D" id="3.30.479.30">
    <property type="entry name" value="Band 7 domain"/>
    <property type="match status" value="1"/>
</dbReference>
<dbReference type="FunFam" id="3.30.479.30:FF:000002">
    <property type="entry name" value="band 7 protein AGAP004871"/>
    <property type="match status" value="1"/>
</dbReference>
<dbReference type="SMART" id="SM00244">
    <property type="entry name" value="PHB"/>
    <property type="match status" value="1"/>
</dbReference>
<evidence type="ECO:0000256" key="3">
    <source>
        <dbReference type="ARBA" id="ARBA00023136"/>
    </source>
</evidence>
<evidence type="ECO:0000313" key="7">
    <source>
        <dbReference type="RefSeq" id="XP_026667744.1"/>
    </source>
</evidence>